<dbReference type="InterPro" id="IPR001594">
    <property type="entry name" value="Palmitoyltrfase_DHHC"/>
</dbReference>
<dbReference type="Pfam" id="PF01529">
    <property type="entry name" value="DHHC"/>
    <property type="match status" value="1"/>
</dbReference>
<keyword evidence="9" id="KW-1185">Reference proteome</keyword>
<organism evidence="9 10">
    <name type="scientific">Sitophilus oryzae</name>
    <name type="common">Rice weevil</name>
    <name type="synonym">Curculio oryzae</name>
    <dbReference type="NCBI Taxonomy" id="7048"/>
    <lineage>
        <taxon>Eukaryota</taxon>
        <taxon>Metazoa</taxon>
        <taxon>Ecdysozoa</taxon>
        <taxon>Arthropoda</taxon>
        <taxon>Hexapoda</taxon>
        <taxon>Insecta</taxon>
        <taxon>Pterygota</taxon>
        <taxon>Neoptera</taxon>
        <taxon>Endopterygota</taxon>
        <taxon>Coleoptera</taxon>
        <taxon>Polyphaga</taxon>
        <taxon>Cucujiformia</taxon>
        <taxon>Curculionidae</taxon>
        <taxon>Dryophthorinae</taxon>
        <taxon>Sitophilus</taxon>
    </lineage>
</organism>
<evidence type="ECO:0000313" key="9">
    <source>
        <dbReference type="Proteomes" id="UP000504635"/>
    </source>
</evidence>
<proteinExistence type="inferred from homology"/>
<keyword evidence="6 7" id="KW-0012">Acyltransferase</keyword>
<protein>
    <recommendedName>
        <fullName evidence="7">Palmitoyltransferase</fullName>
        <ecNumber evidence="7">2.3.1.225</ecNumber>
    </recommendedName>
</protein>
<evidence type="ECO:0000256" key="2">
    <source>
        <dbReference type="ARBA" id="ARBA00022679"/>
    </source>
</evidence>
<dbReference type="Proteomes" id="UP000504635">
    <property type="component" value="Unplaced"/>
</dbReference>
<feature type="transmembrane region" description="Helical" evidence="7">
    <location>
        <begin position="135"/>
        <end position="158"/>
    </location>
</feature>
<comment type="domain">
    <text evidence="7">The DHHC domain is required for palmitoyltransferase activity.</text>
</comment>
<dbReference type="OrthoDB" id="302728at2759"/>
<comment type="catalytic activity">
    <reaction evidence="7">
        <text>L-cysteinyl-[protein] + hexadecanoyl-CoA = S-hexadecanoyl-L-cysteinyl-[protein] + CoA</text>
        <dbReference type="Rhea" id="RHEA:36683"/>
        <dbReference type="Rhea" id="RHEA-COMP:10131"/>
        <dbReference type="Rhea" id="RHEA-COMP:11032"/>
        <dbReference type="ChEBI" id="CHEBI:29950"/>
        <dbReference type="ChEBI" id="CHEBI:57287"/>
        <dbReference type="ChEBI" id="CHEBI:57379"/>
        <dbReference type="ChEBI" id="CHEBI:74151"/>
        <dbReference type="EC" id="2.3.1.225"/>
    </reaction>
</comment>
<feature type="transmembrane region" description="Helical" evidence="7">
    <location>
        <begin position="189"/>
        <end position="212"/>
    </location>
</feature>
<dbReference type="GeneID" id="115880621"/>
<dbReference type="GO" id="GO:0019706">
    <property type="term" value="F:protein-cysteine S-palmitoyltransferase activity"/>
    <property type="evidence" value="ECO:0007669"/>
    <property type="project" value="UniProtKB-EC"/>
</dbReference>
<dbReference type="PANTHER" id="PTHR12246">
    <property type="entry name" value="PALMITOYLTRANSFERASE ZDHHC16"/>
    <property type="match status" value="1"/>
</dbReference>
<keyword evidence="3 7" id="KW-0812">Transmembrane</keyword>
<dbReference type="FunCoup" id="A0A6J2XQU8">
    <property type="interactions" value="830"/>
</dbReference>
<name>A0A6J2XQU8_SITOR</name>
<comment type="subcellular location">
    <subcellularLocation>
        <location evidence="1">Membrane</location>
        <topology evidence="1">Multi-pass membrane protein</topology>
    </subcellularLocation>
</comment>
<keyword evidence="2 7" id="KW-0808">Transferase</keyword>
<dbReference type="GO" id="GO:0016020">
    <property type="term" value="C:membrane"/>
    <property type="evidence" value="ECO:0007669"/>
    <property type="project" value="UniProtKB-SubCell"/>
</dbReference>
<feature type="transmembrane region" description="Helical" evidence="7">
    <location>
        <begin position="12"/>
        <end position="30"/>
    </location>
</feature>
<sequence length="276" mass="32244">MALMRTNIYPKSITDACVTSFLLVIIPVIYYFELWVVLPRFYDTWSFKYLFHFCIGNFILFNICSNLIAIILTDTSISGKILPAEGGKDWRFCSVCESLTPPRSWHCSICNICILKRDHHCIFTSCCIGHNNHRFFLVFVFYMFIATVYSSIFNIQFIDAYVKFDSWVNLTKIIFPLAMLFLEWTENQLYVAFIIIVLLGSAFTAVLLYYHLSMILNGLVTPERKLKTSLYDQGKIRNLEVVLGRRWYLVWISPFLKSELTCDGINWEAMHSTKEK</sequence>
<dbReference type="InterPro" id="IPR039859">
    <property type="entry name" value="PFA4/ZDH16/20/ERF2-like"/>
</dbReference>
<evidence type="ECO:0000256" key="3">
    <source>
        <dbReference type="ARBA" id="ARBA00022692"/>
    </source>
</evidence>
<keyword evidence="5 7" id="KW-0472">Membrane</keyword>
<evidence type="ECO:0000256" key="4">
    <source>
        <dbReference type="ARBA" id="ARBA00022989"/>
    </source>
</evidence>
<evidence type="ECO:0000313" key="10">
    <source>
        <dbReference type="RefSeq" id="XP_030753757.1"/>
    </source>
</evidence>
<feature type="transmembrane region" description="Helical" evidence="7">
    <location>
        <begin position="50"/>
        <end position="72"/>
    </location>
</feature>
<dbReference type="InParanoid" id="A0A6J2XQU8"/>
<gene>
    <name evidence="10" type="primary">LOC115880621</name>
</gene>
<feature type="domain" description="Palmitoyltransferase DHHC" evidence="8">
    <location>
        <begin position="89"/>
        <end position="224"/>
    </location>
</feature>
<reference evidence="10" key="1">
    <citation type="submission" date="2025-08" db="UniProtKB">
        <authorList>
            <consortium name="RefSeq"/>
        </authorList>
    </citation>
    <scope>IDENTIFICATION</scope>
    <source>
        <tissue evidence="10">Gonads</tissue>
    </source>
</reference>
<keyword evidence="4 7" id="KW-1133">Transmembrane helix</keyword>
<dbReference type="EC" id="2.3.1.225" evidence="7"/>
<dbReference type="PROSITE" id="PS50216">
    <property type="entry name" value="DHHC"/>
    <property type="match status" value="1"/>
</dbReference>
<dbReference type="RefSeq" id="XP_030753757.1">
    <property type="nucleotide sequence ID" value="XM_030897897.1"/>
</dbReference>
<evidence type="ECO:0000259" key="8">
    <source>
        <dbReference type="Pfam" id="PF01529"/>
    </source>
</evidence>
<evidence type="ECO:0000256" key="5">
    <source>
        <dbReference type="ARBA" id="ARBA00023136"/>
    </source>
</evidence>
<evidence type="ECO:0000256" key="1">
    <source>
        <dbReference type="ARBA" id="ARBA00004141"/>
    </source>
</evidence>
<dbReference type="KEGG" id="soy:115880621"/>
<dbReference type="AlphaFoldDB" id="A0A6J2XQU8"/>
<evidence type="ECO:0000256" key="6">
    <source>
        <dbReference type="ARBA" id="ARBA00023315"/>
    </source>
</evidence>
<evidence type="ECO:0000256" key="7">
    <source>
        <dbReference type="RuleBase" id="RU079119"/>
    </source>
</evidence>
<accession>A0A6J2XQU8</accession>
<comment type="similarity">
    <text evidence="7">Belongs to the DHHC palmitoyltransferase family.</text>
</comment>